<evidence type="ECO:0000313" key="2">
    <source>
        <dbReference type="EMBL" id="CAK9054541.1"/>
    </source>
</evidence>
<name>A0ABP0MSB0_9DINO</name>
<evidence type="ECO:0000313" key="1">
    <source>
        <dbReference type="EMBL" id="CAK9054329.1"/>
    </source>
</evidence>
<dbReference type="PANTHER" id="PTHR14614:SF109">
    <property type="entry name" value="RIBOSOMAL LYSINE N-METHYLTRANSFERASE 5"/>
    <property type="match status" value="1"/>
</dbReference>
<dbReference type="Pfam" id="PF10294">
    <property type="entry name" value="Methyltransf_16"/>
    <property type="match status" value="1"/>
</dbReference>
<keyword evidence="3" id="KW-1185">Reference proteome</keyword>
<dbReference type="Gene3D" id="3.40.50.150">
    <property type="entry name" value="Vaccinia Virus protein VP39"/>
    <property type="match status" value="1"/>
</dbReference>
<dbReference type="EMBL" id="CAXAMN010019557">
    <property type="protein sequence ID" value="CAK9054541.1"/>
    <property type="molecule type" value="Genomic_DNA"/>
</dbReference>
<dbReference type="Proteomes" id="UP001642484">
    <property type="component" value="Unassembled WGS sequence"/>
</dbReference>
<proteinExistence type="predicted"/>
<evidence type="ECO:0000313" key="3">
    <source>
        <dbReference type="Proteomes" id="UP001642484"/>
    </source>
</evidence>
<dbReference type="InterPro" id="IPR029063">
    <property type="entry name" value="SAM-dependent_MTases_sf"/>
</dbReference>
<organism evidence="1 3">
    <name type="scientific">Durusdinium trenchii</name>
    <dbReference type="NCBI Taxonomy" id="1381693"/>
    <lineage>
        <taxon>Eukaryota</taxon>
        <taxon>Sar</taxon>
        <taxon>Alveolata</taxon>
        <taxon>Dinophyceae</taxon>
        <taxon>Suessiales</taxon>
        <taxon>Symbiodiniaceae</taxon>
        <taxon>Durusdinium</taxon>
    </lineage>
</organism>
<gene>
    <name evidence="1" type="ORF">CCMP2556_LOCUS27169</name>
    <name evidence="2" type="ORF">CCMP2556_LOCUS27257</name>
</gene>
<dbReference type="SUPFAM" id="SSF53335">
    <property type="entry name" value="S-adenosyl-L-methionine-dependent methyltransferases"/>
    <property type="match status" value="1"/>
</dbReference>
<accession>A0ABP0MSB0</accession>
<comment type="caution">
    <text evidence="1">The sequence shown here is derived from an EMBL/GenBank/DDBJ whole genome shotgun (WGS) entry which is preliminary data.</text>
</comment>
<dbReference type="InterPro" id="IPR019410">
    <property type="entry name" value="Methyltransf_16"/>
</dbReference>
<reference evidence="1 3" key="1">
    <citation type="submission" date="2024-02" db="EMBL/GenBank/DDBJ databases">
        <authorList>
            <person name="Chen Y."/>
            <person name="Shah S."/>
            <person name="Dougan E. K."/>
            <person name="Thang M."/>
            <person name="Chan C."/>
        </authorList>
    </citation>
    <scope>NUCLEOTIDE SEQUENCE [LARGE SCALE GENOMIC DNA]</scope>
</reference>
<dbReference type="PANTHER" id="PTHR14614">
    <property type="entry name" value="HEPATOCELLULAR CARCINOMA-ASSOCIATED ANTIGEN"/>
    <property type="match status" value="1"/>
</dbReference>
<sequence>MAWTPEEAEFQEADEILSELRRKAETGDSDLPWGDCLERSWQDGVLRVTRSYTCGSSPATPEVLIQEFPYSAHPCSGVGGTGGLVWRGALALAEHLGSEHRALEAQVILEIGAGCGLAGLAAAAQRRAALGRAESGSSGSAVQVVLTDGPEAVVQNLAANVAANQERLRPVEVRAAKLVWEDFLEGTAPAPVEAVDLLIGSDVIWGDRGALVAEVALRLVRPGGALAISAQKGREGLDVFQELLGAPKSSPAFRLEVREVTFQGEEFQIFIGHRQ</sequence>
<dbReference type="EMBL" id="CAXAMN010019446">
    <property type="protein sequence ID" value="CAK9054329.1"/>
    <property type="molecule type" value="Genomic_DNA"/>
</dbReference>
<protein>
    <recommendedName>
        <fullName evidence="4">Calmodulin-lysine N-methyltransferase</fullName>
    </recommendedName>
</protein>
<evidence type="ECO:0008006" key="4">
    <source>
        <dbReference type="Google" id="ProtNLM"/>
    </source>
</evidence>